<reference evidence="2 3" key="1">
    <citation type="journal article" date="2019" name="Microorganisms">
        <title>Genome Insights into the Novel Species Microvirga brassicacearum, a Rapeseed Endophyte with Biotechnological Potential.</title>
        <authorList>
            <person name="Jimenez-Gomez A."/>
            <person name="Saati-Santamaria Z."/>
            <person name="Igual J.M."/>
            <person name="Rivas R."/>
            <person name="Mateos P.F."/>
            <person name="Garcia-Fraile P."/>
        </authorList>
    </citation>
    <scope>NUCLEOTIDE SEQUENCE [LARGE SCALE GENOMIC DNA]</scope>
    <source>
        <strain evidence="2 3">CDVBN77</strain>
    </source>
</reference>
<dbReference type="RefSeq" id="WP_150943528.1">
    <property type="nucleotide sequence ID" value="NZ_VCMV01000013.1"/>
</dbReference>
<dbReference type="PANTHER" id="PTHR23131:SF0">
    <property type="entry name" value="ENDORIBONUCLEASE LACTB2"/>
    <property type="match status" value="1"/>
</dbReference>
<dbReference type="InterPro" id="IPR041516">
    <property type="entry name" value="LACTB2_WH"/>
</dbReference>
<dbReference type="Gene3D" id="3.60.15.10">
    <property type="entry name" value="Ribonuclease Z/Hydroxyacylglutathione hydrolase-like"/>
    <property type="match status" value="1"/>
</dbReference>
<dbReference type="AlphaFoldDB" id="A0A5N3PCI7"/>
<evidence type="ECO:0000259" key="1">
    <source>
        <dbReference type="SMART" id="SM00849"/>
    </source>
</evidence>
<evidence type="ECO:0000313" key="3">
    <source>
        <dbReference type="Proteomes" id="UP000325684"/>
    </source>
</evidence>
<name>A0A5N3PCI7_9HYPH</name>
<sequence>MTQLEPDRGDEACSVYDRAVPVGPDVLRVTANNPSPFTSWGTNTYIVGTGTLAVIDPGPDDAEHLKLLLSIIGDRSVSHIFVTHTHRDHSALAAGLKATTGARTAAHGPQRRLKPTGGQGEMLIEAGIDFTFMPDLVLHDGDVVGGDGWSIEAIHTPGHAANHLAFGLVGTGTLFSGDHVMGWSTTIVAPPDGSMAAYIASLDKLLDRNHTLYLPGHGAPMTQPLDRVRTLRAHREMREAMVLTRVRDGDRTVPDIVRALYSRTDPALHGAAGLTVFAHLERLIERGLVRATGQATMDGLYELV</sequence>
<dbReference type="InterPro" id="IPR050662">
    <property type="entry name" value="Sec-metab_biosynth-thioest"/>
</dbReference>
<dbReference type="Pfam" id="PF00753">
    <property type="entry name" value="Lactamase_B"/>
    <property type="match status" value="1"/>
</dbReference>
<keyword evidence="3" id="KW-1185">Reference proteome</keyword>
<comment type="caution">
    <text evidence="2">The sequence shown here is derived from an EMBL/GenBank/DDBJ whole genome shotgun (WGS) entry which is preliminary data.</text>
</comment>
<dbReference type="EMBL" id="VCMV01000013">
    <property type="protein sequence ID" value="KAB0267457.1"/>
    <property type="molecule type" value="Genomic_DNA"/>
</dbReference>
<evidence type="ECO:0000313" key="2">
    <source>
        <dbReference type="EMBL" id="KAB0267457.1"/>
    </source>
</evidence>
<protein>
    <submittedName>
        <fullName evidence="2">MBL fold metallo-hydrolase</fullName>
    </submittedName>
</protein>
<keyword evidence="2" id="KW-0378">Hydrolase</keyword>
<dbReference type="Pfam" id="PF17778">
    <property type="entry name" value="WHD_BLACT"/>
    <property type="match status" value="1"/>
</dbReference>
<organism evidence="2 3">
    <name type="scientific">Microvirga brassicacearum</name>
    <dbReference type="NCBI Taxonomy" id="2580413"/>
    <lineage>
        <taxon>Bacteria</taxon>
        <taxon>Pseudomonadati</taxon>
        <taxon>Pseudomonadota</taxon>
        <taxon>Alphaproteobacteria</taxon>
        <taxon>Hyphomicrobiales</taxon>
        <taxon>Methylobacteriaceae</taxon>
        <taxon>Microvirga</taxon>
    </lineage>
</organism>
<gene>
    <name evidence="2" type="ORF">FEZ63_09130</name>
</gene>
<feature type="domain" description="Metallo-beta-lactamase" evidence="1">
    <location>
        <begin position="41"/>
        <end position="217"/>
    </location>
</feature>
<dbReference type="InterPro" id="IPR036866">
    <property type="entry name" value="RibonucZ/Hydroxyglut_hydro"/>
</dbReference>
<accession>A0A5N3PCI7</accession>
<dbReference type="CDD" id="cd16278">
    <property type="entry name" value="metallo-hydrolase-like_MBL-fold"/>
    <property type="match status" value="1"/>
</dbReference>
<dbReference type="Gene3D" id="1.10.10.10">
    <property type="entry name" value="Winged helix-like DNA-binding domain superfamily/Winged helix DNA-binding domain"/>
    <property type="match status" value="1"/>
</dbReference>
<dbReference type="OrthoDB" id="9788263at2"/>
<dbReference type="PANTHER" id="PTHR23131">
    <property type="entry name" value="ENDORIBONUCLEASE LACTB2"/>
    <property type="match status" value="1"/>
</dbReference>
<proteinExistence type="predicted"/>
<dbReference type="GO" id="GO:0016787">
    <property type="term" value="F:hydrolase activity"/>
    <property type="evidence" value="ECO:0007669"/>
    <property type="project" value="UniProtKB-KW"/>
</dbReference>
<dbReference type="SUPFAM" id="SSF56281">
    <property type="entry name" value="Metallo-hydrolase/oxidoreductase"/>
    <property type="match status" value="1"/>
</dbReference>
<dbReference type="InterPro" id="IPR036388">
    <property type="entry name" value="WH-like_DNA-bd_sf"/>
</dbReference>
<dbReference type="InterPro" id="IPR001279">
    <property type="entry name" value="Metallo-B-lactamas"/>
</dbReference>
<dbReference type="Proteomes" id="UP000325684">
    <property type="component" value="Unassembled WGS sequence"/>
</dbReference>
<dbReference type="SMART" id="SM00849">
    <property type="entry name" value="Lactamase_B"/>
    <property type="match status" value="1"/>
</dbReference>